<dbReference type="PANTHER" id="PTHR22789">
    <property type="entry name" value="FUCULOSE PHOSPHATE ALDOLASE"/>
    <property type="match status" value="1"/>
</dbReference>
<dbReference type="Pfam" id="PF00596">
    <property type="entry name" value="Aldolase_II"/>
    <property type="match status" value="1"/>
</dbReference>
<dbReference type="GO" id="GO:0019323">
    <property type="term" value="P:pentose catabolic process"/>
    <property type="evidence" value="ECO:0007669"/>
    <property type="project" value="TreeGrafter"/>
</dbReference>
<evidence type="ECO:0000259" key="3">
    <source>
        <dbReference type="SMART" id="SM01007"/>
    </source>
</evidence>
<keyword evidence="1" id="KW-0479">Metal-binding</keyword>
<dbReference type="PANTHER" id="PTHR22789:SF0">
    <property type="entry name" value="3-OXO-TETRONATE 4-PHOSPHATE DECARBOXYLASE-RELATED"/>
    <property type="match status" value="1"/>
</dbReference>
<dbReference type="SUPFAM" id="SSF53639">
    <property type="entry name" value="AraD/HMP-PK domain-like"/>
    <property type="match status" value="1"/>
</dbReference>
<comment type="caution">
    <text evidence="4">The sequence shown here is derived from an EMBL/GenBank/DDBJ whole genome shotgun (WGS) entry which is preliminary data.</text>
</comment>
<dbReference type="GO" id="GO:0005829">
    <property type="term" value="C:cytosol"/>
    <property type="evidence" value="ECO:0007669"/>
    <property type="project" value="TreeGrafter"/>
</dbReference>
<dbReference type="SMART" id="SM01007">
    <property type="entry name" value="Aldolase_II"/>
    <property type="match status" value="1"/>
</dbReference>
<dbReference type="InterPro" id="IPR050197">
    <property type="entry name" value="Aldolase_class_II_sugar_metab"/>
</dbReference>
<evidence type="ECO:0000313" key="5">
    <source>
        <dbReference type="Proteomes" id="UP000265801"/>
    </source>
</evidence>
<dbReference type="Proteomes" id="UP000265801">
    <property type="component" value="Unassembled WGS sequence"/>
</dbReference>
<proteinExistence type="predicted"/>
<dbReference type="AlphaFoldDB" id="A0A3A1QQN9"/>
<dbReference type="InterPro" id="IPR001303">
    <property type="entry name" value="Aldolase_II/adducin_N"/>
</dbReference>
<evidence type="ECO:0000313" key="4">
    <source>
        <dbReference type="EMBL" id="RIW29186.1"/>
    </source>
</evidence>
<dbReference type="OrthoDB" id="9794581at2"/>
<sequence length="201" mass="22654">MSMASLEQKFQEAIWIGKALFDRDKATGSSANMSFLHEGKLYITGSGTCFGNLTREDFSVTDMKGEHLGGIKPSKELPLHKTLYDKTSSIQAVIHTHSFYSTLWSCMNHENEQDIIPEYTPYLKMKIGTIGLVPYGKPGSRKLFDFFAEKVNDSDGYILKNHGPVVGDKDLMSAFYALEELEESARIAWELRNENANLIEE</sequence>
<keyword evidence="2" id="KW-0456">Lyase</keyword>
<gene>
    <name evidence="4" type="ORF">D3H55_19520</name>
</gene>
<dbReference type="EMBL" id="QXIR01000035">
    <property type="protein sequence ID" value="RIW29186.1"/>
    <property type="molecule type" value="Genomic_DNA"/>
</dbReference>
<evidence type="ECO:0000256" key="2">
    <source>
        <dbReference type="ARBA" id="ARBA00023239"/>
    </source>
</evidence>
<feature type="domain" description="Class II aldolase/adducin N-terminal" evidence="3">
    <location>
        <begin position="11"/>
        <end position="189"/>
    </location>
</feature>
<name>A0A3A1QQN9_9BACI</name>
<dbReference type="GO" id="GO:0046872">
    <property type="term" value="F:metal ion binding"/>
    <property type="evidence" value="ECO:0007669"/>
    <property type="project" value="UniProtKB-KW"/>
</dbReference>
<keyword evidence="5" id="KW-1185">Reference proteome</keyword>
<reference evidence="4 5" key="1">
    <citation type="submission" date="2018-09" db="EMBL/GenBank/DDBJ databases">
        <title>Bacillus saliacetes sp. nov., isolated from Thai shrimp paste (Ka-pi).</title>
        <authorList>
            <person name="Daroonpunt R."/>
            <person name="Tanasupawat S."/>
            <person name="Yiamsombut S."/>
        </authorList>
    </citation>
    <scope>NUCLEOTIDE SEQUENCE [LARGE SCALE GENOMIC DNA]</scope>
    <source>
        <strain evidence="4 5">SKP7-4</strain>
    </source>
</reference>
<protein>
    <submittedName>
        <fullName evidence="4">Aldolase</fullName>
    </submittedName>
</protein>
<dbReference type="Gene3D" id="3.40.225.10">
    <property type="entry name" value="Class II aldolase/adducin N-terminal domain"/>
    <property type="match status" value="1"/>
</dbReference>
<evidence type="ECO:0000256" key="1">
    <source>
        <dbReference type="ARBA" id="ARBA00022723"/>
    </source>
</evidence>
<dbReference type="GO" id="GO:0016832">
    <property type="term" value="F:aldehyde-lyase activity"/>
    <property type="evidence" value="ECO:0007669"/>
    <property type="project" value="TreeGrafter"/>
</dbReference>
<dbReference type="InterPro" id="IPR036409">
    <property type="entry name" value="Aldolase_II/adducin_N_sf"/>
</dbReference>
<accession>A0A3A1QQN9</accession>
<organism evidence="4 5">
    <name type="scientific">Bacillus salacetis</name>
    <dbReference type="NCBI Taxonomy" id="2315464"/>
    <lineage>
        <taxon>Bacteria</taxon>
        <taxon>Bacillati</taxon>
        <taxon>Bacillota</taxon>
        <taxon>Bacilli</taxon>
        <taxon>Bacillales</taxon>
        <taxon>Bacillaceae</taxon>
        <taxon>Bacillus</taxon>
    </lineage>
</organism>